<dbReference type="InterPro" id="IPR013216">
    <property type="entry name" value="Methyltransf_11"/>
</dbReference>
<sequence length="220" mass="25372">MTMSDPFESCAAEYDRWYDSEKGKTIYENEARCIKKLIESCCKDKILEVGVGTGRFAVLSKNVFGVDRAFSPLEIAKQRGIPVVQAKAESLPFRDKTFSCVMFIVTLPFVENIYLTLKEAKRVLEDEGRIIVGEVFLDSKLGSVYEEKKTKGHPFYRLAKFYSFTEFQKILYQCGLKSEKVFGTLKEYPFQNPECEEAEEIDMKNFSDLPAFVCMEIKKW</sequence>
<keyword evidence="2" id="KW-0489">Methyltransferase</keyword>
<keyword evidence="2" id="KW-0830">Ubiquinone</keyword>
<evidence type="ECO:0000313" key="2">
    <source>
        <dbReference type="EMBL" id="GAQ94266.1"/>
    </source>
</evidence>
<gene>
    <name evidence="2" type="ORF">TAGGR_1445</name>
</gene>
<dbReference type="Gene3D" id="3.40.50.150">
    <property type="entry name" value="Vaccinia Virus protein VP39"/>
    <property type="match status" value="1"/>
</dbReference>
<feature type="domain" description="Methyltransferase type 11" evidence="1">
    <location>
        <begin position="47"/>
        <end position="132"/>
    </location>
</feature>
<protein>
    <submittedName>
        <fullName evidence="2">Ubiquinone/menaquinone biosynthesis C-methylase UbiE</fullName>
    </submittedName>
</protein>
<dbReference type="AlphaFoldDB" id="A0A0U9HRA9"/>
<dbReference type="EMBL" id="BCNO01000001">
    <property type="protein sequence ID" value="GAQ94266.1"/>
    <property type="molecule type" value="Genomic_DNA"/>
</dbReference>
<accession>A0A0U9HRA9</accession>
<proteinExistence type="predicted"/>
<dbReference type="SUPFAM" id="SSF53335">
    <property type="entry name" value="S-adenosyl-L-methionine-dependent methyltransferases"/>
    <property type="match status" value="1"/>
</dbReference>
<evidence type="ECO:0000313" key="3">
    <source>
        <dbReference type="Proteomes" id="UP000054976"/>
    </source>
</evidence>
<organism evidence="2 3">
    <name type="scientific">Thermodesulfovibrio aggregans</name>
    <dbReference type="NCBI Taxonomy" id="86166"/>
    <lineage>
        <taxon>Bacteria</taxon>
        <taxon>Pseudomonadati</taxon>
        <taxon>Nitrospirota</taxon>
        <taxon>Thermodesulfovibrionia</taxon>
        <taxon>Thermodesulfovibrionales</taxon>
        <taxon>Thermodesulfovibrionaceae</taxon>
        <taxon>Thermodesulfovibrio</taxon>
    </lineage>
</organism>
<name>A0A0U9HRA9_9BACT</name>
<dbReference type="GO" id="GO:0032259">
    <property type="term" value="P:methylation"/>
    <property type="evidence" value="ECO:0007669"/>
    <property type="project" value="UniProtKB-KW"/>
</dbReference>
<dbReference type="GO" id="GO:0008757">
    <property type="term" value="F:S-adenosylmethionine-dependent methyltransferase activity"/>
    <property type="evidence" value="ECO:0007669"/>
    <property type="project" value="InterPro"/>
</dbReference>
<evidence type="ECO:0000259" key="1">
    <source>
        <dbReference type="Pfam" id="PF08241"/>
    </source>
</evidence>
<dbReference type="InterPro" id="IPR029063">
    <property type="entry name" value="SAM-dependent_MTases_sf"/>
</dbReference>
<dbReference type="Pfam" id="PF08241">
    <property type="entry name" value="Methyltransf_11"/>
    <property type="match status" value="1"/>
</dbReference>
<keyword evidence="2" id="KW-0808">Transferase</keyword>
<dbReference type="Proteomes" id="UP000054976">
    <property type="component" value="Unassembled WGS sequence"/>
</dbReference>
<comment type="caution">
    <text evidence="2">The sequence shown here is derived from an EMBL/GenBank/DDBJ whole genome shotgun (WGS) entry which is preliminary data.</text>
</comment>
<dbReference type="STRING" id="86166.TAGGR_1445"/>
<dbReference type="CDD" id="cd02440">
    <property type="entry name" value="AdoMet_MTases"/>
    <property type="match status" value="1"/>
</dbReference>
<keyword evidence="3" id="KW-1185">Reference proteome</keyword>
<reference evidence="3" key="1">
    <citation type="submission" date="2016-01" db="EMBL/GenBank/DDBJ databases">
        <title>Draft genome sequence of Thermodesulfovibrio aggregans strain TGE-P1.</title>
        <authorList>
            <person name="Sekiguchi Y."/>
            <person name="Ohashi A."/>
            <person name="Matsuura N."/>
            <person name="Tourlousse M.D."/>
        </authorList>
    </citation>
    <scope>NUCLEOTIDE SEQUENCE [LARGE SCALE GENOMIC DNA]</scope>
    <source>
        <strain evidence="3">TGE-P1</strain>
    </source>
</reference>
<dbReference type="OrthoDB" id="9772751at2"/>